<evidence type="ECO:0000256" key="7">
    <source>
        <dbReference type="ARBA" id="ARBA00023186"/>
    </source>
</evidence>
<dbReference type="Pfam" id="PF13624">
    <property type="entry name" value="SurA_N_3"/>
    <property type="match status" value="1"/>
</dbReference>
<sequence length="638" mass="69866">MLSKLRTALKSWIGIAVLGLILIGFSFFGIESYFVSQSDTSVARIGDQEISQDQFRDRFNDYRQNMMRQQGEGFDSRVLDSPIVRRQVLDTMIDEHTIIAANEKLGVRVPDQRVAEEIAAIPAFQVDGVFNQDQYRAVLSMQGLSSRALEQDIRTGMATREVPMQLYTTSFVTGAEVDAYLRLREQKRDFGFVRIDKPADAGSEPVTDEEVKTYYEANQADFMNPEQVAVEYIELDAAKLKVDLDPSESTLRERYEKEKSRFTTEEQRLASHILVKVGGSGSPDDQKQALTKAEGLVKQVREGKSFADLAKAESEDLGSRNQGGDLGWLEKGMTDPAFETALFALEPKTVSEPVLGADGYHIIELRETRPGAIRSFEDVSTELAAEYVETERERVYNEKSGRLVDLVYQDPSSLQAAAEDAGVEVARTGLFSRAGGAEGLAANPAVVKAAFSDAVMIEGNNSEAIDLGPNHIAFVRVAERKPAEAKPLAEVTGQIKERIVAERLAGAAKSRADALFARLEKGESLADLAKELGTEVSEQKGIGRNAVNLDAALVQAVFAMPRVTEGKPAFRSVALGGDAYALVQLEQVVDGDPSTLDAPTRDAARTTLQQGTGYLAARDFVAALRREVKPVVNEKNLN</sequence>
<organism evidence="14 15">
    <name type="scientific">Dokdonella koreensis DS-123</name>
    <dbReference type="NCBI Taxonomy" id="1300342"/>
    <lineage>
        <taxon>Bacteria</taxon>
        <taxon>Pseudomonadati</taxon>
        <taxon>Pseudomonadota</taxon>
        <taxon>Gammaproteobacteria</taxon>
        <taxon>Lysobacterales</taxon>
        <taxon>Rhodanobacteraceae</taxon>
        <taxon>Dokdonella</taxon>
    </lineage>
</organism>
<dbReference type="Gene3D" id="3.10.50.40">
    <property type="match status" value="1"/>
</dbReference>
<dbReference type="GO" id="GO:0003755">
    <property type="term" value="F:peptidyl-prolyl cis-trans isomerase activity"/>
    <property type="evidence" value="ECO:0007669"/>
    <property type="project" value="UniProtKB-KW"/>
</dbReference>
<feature type="transmembrane region" description="Helical" evidence="12">
    <location>
        <begin position="12"/>
        <end position="35"/>
    </location>
</feature>
<dbReference type="InterPro" id="IPR052029">
    <property type="entry name" value="PpiD_chaperone"/>
</dbReference>
<keyword evidence="11" id="KW-0697">Rotamase</keyword>
<comment type="similarity">
    <text evidence="8">Belongs to the PpiD chaperone family.</text>
</comment>
<evidence type="ECO:0000259" key="13">
    <source>
        <dbReference type="PROSITE" id="PS50198"/>
    </source>
</evidence>
<evidence type="ECO:0000256" key="2">
    <source>
        <dbReference type="ARBA" id="ARBA00022475"/>
    </source>
</evidence>
<dbReference type="PANTHER" id="PTHR47529:SF1">
    <property type="entry name" value="PERIPLASMIC CHAPERONE PPID"/>
    <property type="match status" value="1"/>
</dbReference>
<evidence type="ECO:0000256" key="3">
    <source>
        <dbReference type="ARBA" id="ARBA00022519"/>
    </source>
</evidence>
<evidence type="ECO:0000256" key="5">
    <source>
        <dbReference type="ARBA" id="ARBA00022989"/>
    </source>
</evidence>
<dbReference type="EMBL" id="CP015249">
    <property type="protein sequence ID" value="ANB18150.1"/>
    <property type="molecule type" value="Genomic_DNA"/>
</dbReference>
<evidence type="ECO:0000256" key="8">
    <source>
        <dbReference type="ARBA" id="ARBA00038408"/>
    </source>
</evidence>
<accession>A0A160DVF7</accession>
<evidence type="ECO:0000313" key="15">
    <source>
        <dbReference type="Proteomes" id="UP000076830"/>
    </source>
</evidence>
<dbReference type="Proteomes" id="UP000076830">
    <property type="component" value="Chromosome"/>
</dbReference>
<dbReference type="Pfam" id="PF13616">
    <property type="entry name" value="Rotamase_3"/>
    <property type="match status" value="1"/>
</dbReference>
<name>A0A160DVF7_9GAMM</name>
<evidence type="ECO:0000256" key="11">
    <source>
        <dbReference type="PROSITE-ProRule" id="PRU00278"/>
    </source>
</evidence>
<evidence type="ECO:0000256" key="12">
    <source>
        <dbReference type="SAM" id="Phobius"/>
    </source>
</evidence>
<evidence type="ECO:0000256" key="9">
    <source>
        <dbReference type="ARBA" id="ARBA00040743"/>
    </source>
</evidence>
<evidence type="ECO:0000256" key="1">
    <source>
        <dbReference type="ARBA" id="ARBA00004382"/>
    </source>
</evidence>
<dbReference type="STRING" id="1300342.I596_2131"/>
<keyword evidence="5 12" id="KW-1133">Transmembrane helix</keyword>
<keyword evidence="3" id="KW-0997">Cell inner membrane</keyword>
<comment type="subcellular location">
    <subcellularLocation>
        <location evidence="1">Cell inner membrane</location>
        <topology evidence="1">Single-pass type II membrane protein</topology>
        <orientation evidence="1">Periplasmic side</orientation>
    </subcellularLocation>
</comment>
<keyword evidence="2" id="KW-1003">Cell membrane</keyword>
<feature type="domain" description="PpiC" evidence="13">
    <location>
        <begin position="265"/>
        <end position="367"/>
    </location>
</feature>
<dbReference type="OrthoDB" id="9812372at2"/>
<dbReference type="KEGG" id="dko:I596_2131"/>
<dbReference type="PROSITE" id="PS01096">
    <property type="entry name" value="PPIC_PPIASE_1"/>
    <property type="match status" value="1"/>
</dbReference>
<gene>
    <name evidence="14" type="ORF">I596_2131</name>
</gene>
<evidence type="ECO:0000256" key="10">
    <source>
        <dbReference type="ARBA" id="ARBA00042775"/>
    </source>
</evidence>
<keyword evidence="7" id="KW-0143">Chaperone</keyword>
<dbReference type="InterPro" id="IPR046357">
    <property type="entry name" value="PPIase_dom_sf"/>
</dbReference>
<reference evidence="14 15" key="1">
    <citation type="submission" date="2016-04" db="EMBL/GenBank/DDBJ databases">
        <title>Complete genome sequence of Dokdonella koreensis DS-123T.</title>
        <authorList>
            <person name="Kim J.F."/>
            <person name="Lee H."/>
            <person name="Kwak M.-J."/>
        </authorList>
    </citation>
    <scope>NUCLEOTIDE SEQUENCE [LARGE SCALE GENOMIC DNA]</scope>
    <source>
        <strain evidence="14 15">DS-123</strain>
    </source>
</reference>
<dbReference type="RefSeq" id="WP_067647170.1">
    <property type="nucleotide sequence ID" value="NZ_CP015249.1"/>
</dbReference>
<protein>
    <recommendedName>
        <fullName evidence="9">Periplasmic chaperone PpiD</fullName>
    </recommendedName>
    <alternativeName>
        <fullName evidence="10">Periplasmic folding chaperone</fullName>
    </alternativeName>
</protein>
<dbReference type="PROSITE" id="PS50198">
    <property type="entry name" value="PPIC_PPIASE_2"/>
    <property type="match status" value="1"/>
</dbReference>
<keyword evidence="15" id="KW-1185">Reference proteome</keyword>
<dbReference type="InterPro" id="IPR023058">
    <property type="entry name" value="PPIase_PpiC_CS"/>
</dbReference>
<keyword evidence="6 12" id="KW-0472">Membrane</keyword>
<dbReference type="SUPFAM" id="SSF109998">
    <property type="entry name" value="Triger factor/SurA peptide-binding domain-like"/>
    <property type="match status" value="1"/>
</dbReference>
<keyword evidence="4 12" id="KW-0812">Transmembrane</keyword>
<proteinExistence type="inferred from homology"/>
<dbReference type="SUPFAM" id="SSF54534">
    <property type="entry name" value="FKBP-like"/>
    <property type="match status" value="1"/>
</dbReference>
<evidence type="ECO:0000256" key="6">
    <source>
        <dbReference type="ARBA" id="ARBA00023136"/>
    </source>
</evidence>
<dbReference type="Gene3D" id="1.10.4030.10">
    <property type="entry name" value="Porin chaperone SurA, peptide-binding domain"/>
    <property type="match status" value="1"/>
</dbReference>
<keyword evidence="11 14" id="KW-0413">Isomerase</keyword>
<dbReference type="InterPro" id="IPR000297">
    <property type="entry name" value="PPIase_PpiC"/>
</dbReference>
<dbReference type="InterPro" id="IPR027304">
    <property type="entry name" value="Trigger_fact/SurA_dom_sf"/>
</dbReference>
<dbReference type="PANTHER" id="PTHR47529">
    <property type="entry name" value="PEPTIDYL-PROLYL CIS-TRANS ISOMERASE D"/>
    <property type="match status" value="1"/>
</dbReference>
<dbReference type="PATRIC" id="fig|1300342.3.peg.2083"/>
<evidence type="ECO:0000256" key="4">
    <source>
        <dbReference type="ARBA" id="ARBA00022692"/>
    </source>
</evidence>
<dbReference type="GO" id="GO:0005886">
    <property type="term" value="C:plasma membrane"/>
    <property type="evidence" value="ECO:0007669"/>
    <property type="project" value="UniProtKB-SubCell"/>
</dbReference>
<evidence type="ECO:0000313" key="14">
    <source>
        <dbReference type="EMBL" id="ANB18150.1"/>
    </source>
</evidence>
<dbReference type="AlphaFoldDB" id="A0A160DVF7"/>